<feature type="domain" description="tRNA-specific 2-thiouridylase MnmA-like central" evidence="15">
    <location>
        <begin position="519"/>
        <end position="581"/>
    </location>
</feature>
<evidence type="ECO:0000259" key="15">
    <source>
        <dbReference type="Pfam" id="PF20259"/>
    </source>
</evidence>
<keyword evidence="4" id="KW-0820">tRNA-binding</keyword>
<dbReference type="PANTHER" id="PTHR43052">
    <property type="match status" value="1"/>
</dbReference>
<feature type="domain" description="Spindle assembly abnormal protein 6 N-terminal" evidence="13">
    <location>
        <begin position="41"/>
        <end position="180"/>
    </location>
</feature>
<dbReference type="NCBIfam" id="NF001138">
    <property type="entry name" value="PRK00143.1"/>
    <property type="match status" value="1"/>
</dbReference>
<dbReference type="SUPFAM" id="SSF52402">
    <property type="entry name" value="Adenine nucleotide alpha hydrolases-like"/>
    <property type="match status" value="1"/>
</dbReference>
<evidence type="ECO:0000256" key="9">
    <source>
        <dbReference type="ARBA" id="ARBA00022884"/>
    </source>
</evidence>
<evidence type="ECO:0000256" key="7">
    <source>
        <dbReference type="ARBA" id="ARBA00022741"/>
    </source>
</evidence>
<dbReference type="GO" id="GO:0061708">
    <property type="term" value="F:tRNA-5-taurinomethyluridine 2-sulfurtransferase"/>
    <property type="evidence" value="ECO:0007669"/>
    <property type="project" value="UniProtKB-EC"/>
</dbReference>
<dbReference type="InterPro" id="IPR014729">
    <property type="entry name" value="Rossmann-like_a/b/a_fold"/>
</dbReference>
<dbReference type="InterPro" id="IPR004506">
    <property type="entry name" value="MnmA-like"/>
</dbReference>
<dbReference type="NCBIfam" id="TIGR00420">
    <property type="entry name" value="trmU"/>
    <property type="match status" value="1"/>
</dbReference>
<evidence type="ECO:0000259" key="14">
    <source>
        <dbReference type="Pfam" id="PF20258"/>
    </source>
</evidence>
<keyword evidence="10" id="KW-1015">Disulfide bond</keyword>
<dbReference type="InterPro" id="IPR046884">
    <property type="entry name" value="MnmA-like_central"/>
</dbReference>
<dbReference type="Pfam" id="PF20259">
    <property type="entry name" value="tRNA_Me_trans_M"/>
    <property type="match status" value="1"/>
</dbReference>
<keyword evidence="7" id="KW-0547">Nucleotide-binding</keyword>
<dbReference type="InterPro" id="IPR051305">
    <property type="entry name" value="tRNA_2-thiouridylase_MnmA"/>
</dbReference>
<dbReference type="Proteomes" id="UP000660262">
    <property type="component" value="Unassembled WGS sequence"/>
</dbReference>
<evidence type="ECO:0000313" key="17">
    <source>
        <dbReference type="Proteomes" id="UP000660262"/>
    </source>
</evidence>
<evidence type="ECO:0000256" key="2">
    <source>
        <dbReference type="ARBA" id="ARBA00006191"/>
    </source>
</evidence>
<evidence type="ECO:0000256" key="12">
    <source>
        <dbReference type="SAM" id="MobiDB-lite"/>
    </source>
</evidence>
<dbReference type="InterPro" id="IPR038558">
    <property type="entry name" value="SAS-6_N_sf"/>
</dbReference>
<feature type="domain" description="tRNA-specific 2-thiouridylase MnmA-like C-terminal" evidence="14">
    <location>
        <begin position="594"/>
        <end position="674"/>
    </location>
</feature>
<evidence type="ECO:0000256" key="6">
    <source>
        <dbReference type="ARBA" id="ARBA00022694"/>
    </source>
</evidence>
<reference evidence="16" key="1">
    <citation type="submission" date="2020-10" db="EMBL/GenBank/DDBJ databases">
        <title>Unveiling of a novel bifunctional photoreceptor, Dualchrome1, isolated from a cosmopolitan green alga.</title>
        <authorList>
            <person name="Suzuki S."/>
            <person name="Kawachi M."/>
        </authorList>
    </citation>
    <scope>NUCLEOTIDE SEQUENCE</scope>
    <source>
        <strain evidence="16">NIES 2893</strain>
    </source>
</reference>
<dbReference type="InterPro" id="IPR023382">
    <property type="entry name" value="MnmA-like_central_sf"/>
</dbReference>
<accession>A0A830HFN1</accession>
<comment type="similarity">
    <text evidence="2">Belongs to the MnmA/TRMU family.</text>
</comment>
<comment type="function">
    <text evidence="1">Catalyzes the 2-thiolation of uridine at the wobble position (U34) of mitochondrial tRNA(Lys), tRNA(Glu) and tRNA(Gln). Required for the formation of 5-taurinomethyl-2-thiouridine (tm5s2U) of mitochondrial tRNA(Lys), tRNA(Glu), and tRNA(Gln) at the wobble position. ATP is required to activate the C2 atom of the wobble base.</text>
</comment>
<evidence type="ECO:0000313" key="16">
    <source>
        <dbReference type="EMBL" id="GHP03927.1"/>
    </source>
</evidence>
<dbReference type="Pfam" id="PF03054">
    <property type="entry name" value="tRNA_Me_trans"/>
    <property type="match status" value="1"/>
</dbReference>
<dbReference type="GO" id="GO:0008033">
    <property type="term" value="P:tRNA processing"/>
    <property type="evidence" value="ECO:0007669"/>
    <property type="project" value="UniProtKB-KW"/>
</dbReference>
<dbReference type="FunFam" id="2.30.30.280:FF:000001">
    <property type="entry name" value="tRNA-specific 2-thiouridylase MnmA"/>
    <property type="match status" value="1"/>
</dbReference>
<dbReference type="Pfam" id="PF16531">
    <property type="entry name" value="SAS-6_N"/>
    <property type="match status" value="1"/>
</dbReference>
<dbReference type="InterPro" id="IPR046885">
    <property type="entry name" value="MnmA-like_C"/>
</dbReference>
<comment type="caution">
    <text evidence="16">The sequence shown here is derived from an EMBL/GenBank/DDBJ whole genome shotgun (WGS) entry which is preliminary data.</text>
</comment>
<feature type="compositionally biased region" description="Polar residues" evidence="12">
    <location>
        <begin position="264"/>
        <end position="274"/>
    </location>
</feature>
<evidence type="ECO:0000256" key="5">
    <source>
        <dbReference type="ARBA" id="ARBA00022679"/>
    </source>
</evidence>
<dbReference type="GO" id="GO:0000049">
    <property type="term" value="F:tRNA binding"/>
    <property type="evidence" value="ECO:0007669"/>
    <property type="project" value="UniProtKB-KW"/>
</dbReference>
<dbReference type="Gene3D" id="2.30.30.280">
    <property type="entry name" value="Adenine nucleotide alpha hydrolases-like domains"/>
    <property type="match status" value="1"/>
</dbReference>
<dbReference type="CDD" id="cd10142">
    <property type="entry name" value="HD_SAS6_N"/>
    <property type="match status" value="1"/>
</dbReference>
<keyword evidence="8" id="KW-0067">ATP-binding</keyword>
<dbReference type="OrthoDB" id="3685at2759"/>
<dbReference type="HAMAP" id="MF_00144">
    <property type="entry name" value="tRNA_thiouridyl_MnmA"/>
    <property type="match status" value="1"/>
</dbReference>
<dbReference type="Gene3D" id="3.40.50.620">
    <property type="entry name" value="HUPs"/>
    <property type="match status" value="1"/>
</dbReference>
<sequence length="681" mass="75374">MAGCVSAPSVPDTLATSLQSQLDFVSIDGMDPTLANGMKVYYEREVPFELRSQDSGDDDPQEVGALEAIKVRIVVSSDMETGVSGSAAPGVVVELSSESNLFFHYTHEMDSVRFSDVAQTQKLMVDYGEYPNVLLRMLNHCIKEPHTHLAVFVMKNDGKARLDFIQNMEYKFVELLSVEFAASDEETVRKQITYRYNNVKAKLALLSARLADVNALVKLKNPSLLLQKVAVSKTASCHSVALYGSGVACNGGSSLLAAQPCENQAGTPTQTRTVAQDPPQELSEEANPQQLLDTGLAFAGCLTTSPPQPKRVAVLLSGGVDSSVALHLLKRAGHEVTAFYLKIWFQEDFRNTWNACPWEEDLEFAQAAAKLAGVEVEVVPLTDAYWDRVVAHAIHEVQNGRTPNPDVLCNSRVKFGAFLEHVQNDEREFEYVASGHYARVEHDPNKMRPSRLLPCADNVKDQTYFLSQLTQAQLSRVLFPLSHLSKAQVRTLATSMQIPAADRKDSQGICFLGKVPWNEFVKEHCGTAPGPIVERETGDVLGEHNGVWFHTIGQRRGLRLSGGPWYVVEKDIGRRVVYVSRQYHDEAYRGTRRTVGVREGSWVEGEAPPSGEVLLKVRHGPERYRALLTWRDNNARDRGVLRLLDDVDDQGLAPGQFAVLYECEEPHACLGGGVMEAYSDD</sequence>
<evidence type="ECO:0000256" key="4">
    <source>
        <dbReference type="ARBA" id="ARBA00022555"/>
    </source>
</evidence>
<keyword evidence="9" id="KW-0694">RNA-binding</keyword>
<evidence type="ECO:0000256" key="11">
    <source>
        <dbReference type="ARBA" id="ARBA00049564"/>
    </source>
</evidence>
<dbReference type="Gene3D" id="2.170.210.20">
    <property type="entry name" value="Spindle assembly abnormal protein 6, N-terminal domain"/>
    <property type="match status" value="1"/>
</dbReference>
<protein>
    <recommendedName>
        <fullName evidence="3">tRNA-5-taurinomethyluridine 2-sulfurtransferase</fullName>
        <ecNumber evidence="3">2.8.1.14</ecNumber>
    </recommendedName>
</protein>
<organism evidence="16 17">
    <name type="scientific">Pycnococcus provasolii</name>
    <dbReference type="NCBI Taxonomy" id="41880"/>
    <lineage>
        <taxon>Eukaryota</taxon>
        <taxon>Viridiplantae</taxon>
        <taxon>Chlorophyta</taxon>
        <taxon>Pseudoscourfieldiophyceae</taxon>
        <taxon>Pseudoscourfieldiales</taxon>
        <taxon>Pycnococcaceae</taxon>
        <taxon>Pycnococcus</taxon>
    </lineage>
</organism>
<dbReference type="GO" id="GO:0005524">
    <property type="term" value="F:ATP binding"/>
    <property type="evidence" value="ECO:0007669"/>
    <property type="project" value="UniProtKB-KW"/>
</dbReference>
<gene>
    <name evidence="16" type="ORF">PPROV_000268100</name>
</gene>
<dbReference type="EMBL" id="BNJQ01000006">
    <property type="protein sequence ID" value="GHP03927.1"/>
    <property type="molecule type" value="Genomic_DNA"/>
</dbReference>
<evidence type="ECO:0000256" key="8">
    <source>
        <dbReference type="ARBA" id="ARBA00022840"/>
    </source>
</evidence>
<evidence type="ECO:0000256" key="3">
    <source>
        <dbReference type="ARBA" id="ARBA00011953"/>
    </source>
</evidence>
<keyword evidence="17" id="KW-1185">Reference proteome</keyword>
<dbReference type="CDD" id="cd01998">
    <property type="entry name" value="MnmA_TRMU-like"/>
    <property type="match status" value="1"/>
</dbReference>
<evidence type="ECO:0000256" key="1">
    <source>
        <dbReference type="ARBA" id="ARBA00003986"/>
    </source>
</evidence>
<dbReference type="Gene3D" id="2.40.30.10">
    <property type="entry name" value="Translation factors"/>
    <property type="match status" value="1"/>
</dbReference>
<dbReference type="EC" id="2.8.1.14" evidence="3"/>
<keyword evidence="5" id="KW-0808">Transferase</keyword>
<evidence type="ECO:0000259" key="13">
    <source>
        <dbReference type="Pfam" id="PF16531"/>
    </source>
</evidence>
<proteinExistence type="inferred from homology"/>
<keyword evidence="6" id="KW-0819">tRNA processing</keyword>
<dbReference type="Pfam" id="PF20258">
    <property type="entry name" value="tRNA_Me_trans_C"/>
    <property type="match status" value="1"/>
</dbReference>
<dbReference type="PANTHER" id="PTHR43052:SF1">
    <property type="entry name" value="TRNA-5-TAURINOMETHYLURIDINE 2-SULFURTRANSFERASE"/>
    <property type="match status" value="1"/>
</dbReference>
<comment type="catalytic activity">
    <reaction evidence="11">
        <text>5-taurinomethyluridine(34) in tRNA + S-sulfanyl-L-cysteinyl-[protein] + AH2 + ATP = 5-taurinomethyl-2-thiouridine(34) in tRNA + L-cysteinyl-[protein] + A + AMP + diphosphate + H(+)</text>
        <dbReference type="Rhea" id="RHEA:47040"/>
        <dbReference type="Rhea" id="RHEA-COMP:10131"/>
        <dbReference type="Rhea" id="RHEA-COMP:11726"/>
        <dbReference type="Rhea" id="RHEA-COMP:11732"/>
        <dbReference type="Rhea" id="RHEA-COMP:11733"/>
        <dbReference type="ChEBI" id="CHEBI:13193"/>
        <dbReference type="ChEBI" id="CHEBI:15378"/>
        <dbReference type="ChEBI" id="CHEBI:17499"/>
        <dbReference type="ChEBI" id="CHEBI:29950"/>
        <dbReference type="ChEBI" id="CHEBI:30616"/>
        <dbReference type="ChEBI" id="CHEBI:33019"/>
        <dbReference type="ChEBI" id="CHEBI:61963"/>
        <dbReference type="ChEBI" id="CHEBI:87171"/>
        <dbReference type="ChEBI" id="CHEBI:87172"/>
        <dbReference type="ChEBI" id="CHEBI:456215"/>
        <dbReference type="EC" id="2.8.1.14"/>
    </reaction>
</comment>
<name>A0A830HFN1_9CHLO</name>
<feature type="region of interest" description="Disordered" evidence="12">
    <location>
        <begin position="264"/>
        <end position="286"/>
    </location>
</feature>
<evidence type="ECO:0000256" key="10">
    <source>
        <dbReference type="ARBA" id="ARBA00023157"/>
    </source>
</evidence>
<dbReference type="AlphaFoldDB" id="A0A830HFN1"/>
<dbReference type="InterPro" id="IPR032396">
    <property type="entry name" value="SAS-6_N"/>
</dbReference>